<gene>
    <name evidence="13 15" type="primary">lpxK</name>
    <name evidence="15" type="ORF">IDJ75_00895</name>
</gene>
<keyword evidence="7 13" id="KW-0808">Transferase</keyword>
<keyword evidence="11 13" id="KW-0443">Lipid metabolism</keyword>
<feature type="transmembrane region" description="Helical" evidence="14">
    <location>
        <begin position="6"/>
        <end position="25"/>
    </location>
</feature>
<keyword evidence="14" id="KW-1133">Transmembrane helix</keyword>
<keyword evidence="16" id="KW-1185">Reference proteome</keyword>
<evidence type="ECO:0000256" key="2">
    <source>
        <dbReference type="ARBA" id="ARBA00004870"/>
    </source>
</evidence>
<evidence type="ECO:0000256" key="12">
    <source>
        <dbReference type="ARBA" id="ARBA00029757"/>
    </source>
</evidence>
<keyword evidence="14" id="KW-0472">Membrane</keyword>
<dbReference type="GO" id="GO:0009029">
    <property type="term" value="F:lipid-A 4'-kinase activity"/>
    <property type="evidence" value="ECO:0007669"/>
    <property type="project" value="UniProtKB-EC"/>
</dbReference>
<dbReference type="Proteomes" id="UP000618754">
    <property type="component" value="Unassembled WGS sequence"/>
</dbReference>
<sequence length="351" mass="39940">MQYLRWLLLPFSLLYGLVVIIRNWFYDAGLFKSKQFDLPVICVGNLEVGGAGKSPMTEYLIRLLKNDYQLATLSRGYGRHTKGFILADMASTSAQIGDEPSQFKHKFPNVSVAVCEDRVAGIDQLKTNHDLILLDDAFQHRAVKPGLSVLLFDYTHLQQPKFVLPAGNLREPFSGRWRADVMVVTKCPDDLTERQMTNSYEKIAPLNWQPLFFSAISYQPLQDMEGQLVDFTMDANTTVFLLTGIANPKPLVQHINQFTVNIIHHNYPDHHPFSLKNMVKLAGEFSACKSQKKVIITTEKDAQRLGVHELLPAVAQLPVWVLPIGIKFLNNGQQEFDKTIINYVREHTEHY</sequence>
<dbReference type="PANTHER" id="PTHR42724">
    <property type="entry name" value="TETRAACYLDISACCHARIDE 4'-KINASE"/>
    <property type="match status" value="1"/>
</dbReference>
<evidence type="ECO:0000256" key="11">
    <source>
        <dbReference type="ARBA" id="ARBA00023098"/>
    </source>
</evidence>
<dbReference type="HAMAP" id="MF_00409">
    <property type="entry name" value="LpxK"/>
    <property type="match status" value="1"/>
</dbReference>
<dbReference type="PANTHER" id="PTHR42724:SF1">
    <property type="entry name" value="TETRAACYLDISACCHARIDE 4'-KINASE, MITOCHONDRIAL-RELATED"/>
    <property type="match status" value="1"/>
</dbReference>
<comment type="function">
    <text evidence="1 13">Transfers the gamma-phosphate of ATP to the 4'-position of a tetraacyldisaccharide 1-phosphate intermediate (termed DS-1-P) to form tetraacyldisaccharide 1,4'-bis-phosphate (lipid IVA).</text>
</comment>
<comment type="caution">
    <text evidence="15">The sequence shown here is derived from an EMBL/GenBank/DDBJ whole genome shotgun (WGS) entry which is preliminary data.</text>
</comment>
<comment type="catalytic activity">
    <reaction evidence="13">
        <text>a lipid A disaccharide + ATP = a lipid IVA + ADP + H(+)</text>
        <dbReference type="Rhea" id="RHEA:67840"/>
        <dbReference type="ChEBI" id="CHEBI:15378"/>
        <dbReference type="ChEBI" id="CHEBI:30616"/>
        <dbReference type="ChEBI" id="CHEBI:176343"/>
        <dbReference type="ChEBI" id="CHEBI:176425"/>
        <dbReference type="ChEBI" id="CHEBI:456216"/>
        <dbReference type="EC" id="2.7.1.130"/>
    </reaction>
</comment>
<evidence type="ECO:0000256" key="7">
    <source>
        <dbReference type="ARBA" id="ARBA00022679"/>
    </source>
</evidence>
<evidence type="ECO:0000256" key="10">
    <source>
        <dbReference type="ARBA" id="ARBA00022840"/>
    </source>
</evidence>
<dbReference type="SUPFAM" id="SSF52540">
    <property type="entry name" value="P-loop containing nucleoside triphosphate hydrolases"/>
    <property type="match status" value="1"/>
</dbReference>
<comment type="pathway">
    <text evidence="2 13">Glycolipid biosynthesis; lipid IV(A) biosynthesis; lipid IV(A) from (3R)-3-hydroxytetradecanoyl-[acyl-carrier-protein] and UDP-N-acetyl-alpha-D-glucosamine: step 6/6.</text>
</comment>
<evidence type="ECO:0000256" key="1">
    <source>
        <dbReference type="ARBA" id="ARBA00002274"/>
    </source>
</evidence>
<comment type="caution">
    <text evidence="13">Lacks conserved residue(s) required for the propagation of feature annotation.</text>
</comment>
<dbReference type="NCBIfam" id="TIGR00682">
    <property type="entry name" value="lpxK"/>
    <property type="match status" value="1"/>
</dbReference>
<keyword evidence="10 13" id="KW-0067">ATP-binding</keyword>
<dbReference type="InterPro" id="IPR003758">
    <property type="entry name" value="LpxK"/>
</dbReference>
<evidence type="ECO:0000256" key="14">
    <source>
        <dbReference type="SAM" id="Phobius"/>
    </source>
</evidence>
<dbReference type="InterPro" id="IPR027417">
    <property type="entry name" value="P-loop_NTPase"/>
</dbReference>
<evidence type="ECO:0000256" key="13">
    <source>
        <dbReference type="HAMAP-Rule" id="MF_00409"/>
    </source>
</evidence>
<proteinExistence type="inferred from homology"/>
<keyword evidence="8 13" id="KW-0547">Nucleotide-binding</keyword>
<dbReference type="RefSeq" id="WP_191173736.1">
    <property type="nucleotide sequence ID" value="NZ_JACWMW010000001.1"/>
</dbReference>
<name>A0ABR7WZP5_9SPHI</name>
<evidence type="ECO:0000256" key="5">
    <source>
        <dbReference type="ARBA" id="ARBA00022516"/>
    </source>
</evidence>
<organism evidence="15 16">
    <name type="scientific">Mucilaginibacter rigui</name>
    <dbReference type="NCBI Taxonomy" id="534635"/>
    <lineage>
        <taxon>Bacteria</taxon>
        <taxon>Pseudomonadati</taxon>
        <taxon>Bacteroidota</taxon>
        <taxon>Sphingobacteriia</taxon>
        <taxon>Sphingobacteriales</taxon>
        <taxon>Sphingobacteriaceae</taxon>
        <taxon>Mucilaginibacter</taxon>
    </lineage>
</organism>
<accession>A0ABR7WZP5</accession>
<evidence type="ECO:0000313" key="15">
    <source>
        <dbReference type="EMBL" id="MBD1383819.1"/>
    </source>
</evidence>
<dbReference type="EC" id="2.7.1.130" evidence="3 13"/>
<protein>
    <recommendedName>
        <fullName evidence="4 13">Tetraacyldisaccharide 4'-kinase</fullName>
        <ecNumber evidence="3 13">2.7.1.130</ecNumber>
    </recommendedName>
    <alternativeName>
        <fullName evidence="12 13">Lipid A 4'-kinase</fullName>
    </alternativeName>
</protein>
<evidence type="ECO:0000256" key="3">
    <source>
        <dbReference type="ARBA" id="ARBA00012071"/>
    </source>
</evidence>
<keyword evidence="14" id="KW-0812">Transmembrane</keyword>
<evidence type="ECO:0000256" key="8">
    <source>
        <dbReference type="ARBA" id="ARBA00022741"/>
    </source>
</evidence>
<dbReference type="Pfam" id="PF02606">
    <property type="entry name" value="LpxK"/>
    <property type="match status" value="1"/>
</dbReference>
<dbReference type="EMBL" id="JACWMW010000001">
    <property type="protein sequence ID" value="MBD1383819.1"/>
    <property type="molecule type" value="Genomic_DNA"/>
</dbReference>
<comment type="similarity">
    <text evidence="13">Belongs to the LpxK family.</text>
</comment>
<reference evidence="15 16" key="1">
    <citation type="submission" date="2020-09" db="EMBL/GenBank/DDBJ databases">
        <title>Novel species of Mucilaginibacter isolated from a glacier on the Tibetan Plateau.</title>
        <authorList>
            <person name="Liu Q."/>
            <person name="Xin Y.-H."/>
        </authorList>
    </citation>
    <scope>NUCLEOTIDE SEQUENCE [LARGE SCALE GENOMIC DNA]</scope>
    <source>
        <strain evidence="15 16">CGMCC 1.13878</strain>
    </source>
</reference>
<keyword evidence="9 13" id="KW-0418">Kinase</keyword>
<keyword evidence="6 13" id="KW-0441">Lipid A biosynthesis</keyword>
<evidence type="ECO:0000256" key="4">
    <source>
        <dbReference type="ARBA" id="ARBA00016436"/>
    </source>
</evidence>
<evidence type="ECO:0000313" key="16">
    <source>
        <dbReference type="Proteomes" id="UP000618754"/>
    </source>
</evidence>
<evidence type="ECO:0000256" key="9">
    <source>
        <dbReference type="ARBA" id="ARBA00022777"/>
    </source>
</evidence>
<keyword evidence="5 13" id="KW-0444">Lipid biosynthesis</keyword>
<evidence type="ECO:0000256" key="6">
    <source>
        <dbReference type="ARBA" id="ARBA00022556"/>
    </source>
</evidence>